<organism evidence="1">
    <name type="scientific">marine metagenome</name>
    <dbReference type="NCBI Taxonomy" id="408172"/>
    <lineage>
        <taxon>unclassified sequences</taxon>
        <taxon>metagenomes</taxon>
        <taxon>ecological metagenomes</taxon>
    </lineage>
</organism>
<sequence>MRYLVKTIAGRYRTDLNLLKENVVV</sequence>
<dbReference type="AlphaFoldDB" id="A0A381W991"/>
<reference evidence="1" key="1">
    <citation type="submission" date="2018-05" db="EMBL/GenBank/DDBJ databases">
        <authorList>
            <person name="Lanie J.A."/>
            <person name="Ng W.-L."/>
            <person name="Kazmierczak K.M."/>
            <person name="Andrzejewski T.M."/>
            <person name="Davidsen T.M."/>
            <person name="Wayne K.J."/>
            <person name="Tettelin H."/>
            <person name="Glass J.I."/>
            <person name="Rusch D."/>
            <person name="Podicherti R."/>
            <person name="Tsui H.-C.T."/>
            <person name="Winkler M.E."/>
        </authorList>
    </citation>
    <scope>NUCLEOTIDE SEQUENCE</scope>
</reference>
<gene>
    <name evidence="1" type="ORF">METZ01_LOCUS101919</name>
</gene>
<accession>A0A381W991</accession>
<evidence type="ECO:0000313" key="1">
    <source>
        <dbReference type="EMBL" id="SVA49065.1"/>
    </source>
</evidence>
<protein>
    <submittedName>
        <fullName evidence="1">Uncharacterized protein</fullName>
    </submittedName>
</protein>
<name>A0A381W991_9ZZZZ</name>
<proteinExistence type="predicted"/>
<dbReference type="EMBL" id="UINC01011084">
    <property type="protein sequence ID" value="SVA49065.1"/>
    <property type="molecule type" value="Genomic_DNA"/>
</dbReference>